<proteinExistence type="predicted"/>
<feature type="transmembrane region" description="Helical" evidence="1">
    <location>
        <begin position="7"/>
        <end position="25"/>
    </location>
</feature>
<reference evidence="2 3" key="1">
    <citation type="journal article" date="2016" name="Nat. Commun.">
        <title>Thousands of microbial genomes shed light on interconnected biogeochemical processes in an aquifer system.</title>
        <authorList>
            <person name="Anantharaman K."/>
            <person name="Brown C.T."/>
            <person name="Hug L.A."/>
            <person name="Sharon I."/>
            <person name="Castelle C.J."/>
            <person name="Probst A.J."/>
            <person name="Thomas B.C."/>
            <person name="Singh A."/>
            <person name="Wilkins M.J."/>
            <person name="Karaoz U."/>
            <person name="Brodie E.L."/>
            <person name="Williams K.H."/>
            <person name="Hubbard S.S."/>
            <person name="Banfield J.F."/>
        </authorList>
    </citation>
    <scope>NUCLEOTIDE SEQUENCE [LARGE SCALE GENOMIC DNA]</scope>
</reference>
<evidence type="ECO:0000313" key="3">
    <source>
        <dbReference type="Proteomes" id="UP000179233"/>
    </source>
</evidence>
<evidence type="ECO:0000313" key="2">
    <source>
        <dbReference type="EMBL" id="OGY17639.1"/>
    </source>
</evidence>
<sequence>MKSLRKVILPAVVATAICVLLSEVLFRLLTDAPTASPLRWLVTDMQRFTVLISVLLTAAVLLRRDDRAPEEVLMSGFRFTVKVYWLYIRIVVAIVSTAVVAYLVVGAVVGIFNPTDIAIYLGVPILTGFAAGILLLAVKALIRRSNNHQPSP</sequence>
<keyword evidence="1" id="KW-0472">Membrane</keyword>
<keyword evidence="1" id="KW-0812">Transmembrane</keyword>
<protein>
    <submittedName>
        <fullName evidence="2">Uncharacterized protein</fullName>
    </submittedName>
</protein>
<dbReference type="Proteomes" id="UP000179233">
    <property type="component" value="Unassembled WGS sequence"/>
</dbReference>
<gene>
    <name evidence="2" type="ORF">A2786_05530</name>
</gene>
<evidence type="ECO:0000256" key="1">
    <source>
        <dbReference type="SAM" id="Phobius"/>
    </source>
</evidence>
<keyword evidence="1" id="KW-1133">Transmembrane helix</keyword>
<name>A0A1G1VQF9_9BACT</name>
<organism evidence="2 3">
    <name type="scientific">Candidatus Chisholmbacteria bacterium RIFCSPHIGHO2_01_FULL_52_32</name>
    <dbReference type="NCBI Taxonomy" id="1797591"/>
    <lineage>
        <taxon>Bacteria</taxon>
        <taxon>Candidatus Chisholmiibacteriota</taxon>
    </lineage>
</organism>
<accession>A0A1G1VQF9</accession>
<feature type="transmembrane region" description="Helical" evidence="1">
    <location>
        <begin position="117"/>
        <end position="138"/>
    </location>
</feature>
<dbReference type="AlphaFoldDB" id="A0A1G1VQF9"/>
<feature type="transmembrane region" description="Helical" evidence="1">
    <location>
        <begin position="83"/>
        <end position="111"/>
    </location>
</feature>
<dbReference type="EMBL" id="MHCJ01000007">
    <property type="protein sequence ID" value="OGY17639.1"/>
    <property type="molecule type" value="Genomic_DNA"/>
</dbReference>
<feature type="transmembrane region" description="Helical" evidence="1">
    <location>
        <begin position="45"/>
        <end position="62"/>
    </location>
</feature>
<comment type="caution">
    <text evidence="2">The sequence shown here is derived from an EMBL/GenBank/DDBJ whole genome shotgun (WGS) entry which is preliminary data.</text>
</comment>